<feature type="domain" description="RNA 2-O ribose methyltransferase substrate binding" evidence="7">
    <location>
        <begin position="8"/>
        <end position="84"/>
    </location>
</feature>
<comment type="function">
    <text evidence="6">Specifically methylates the ribose of guanosine 2251 in 23S rRNA.</text>
</comment>
<evidence type="ECO:0000259" key="7">
    <source>
        <dbReference type="SMART" id="SM00967"/>
    </source>
</evidence>
<gene>
    <name evidence="6 8" type="primary">rlmB</name>
    <name evidence="8" type="ORF">GCM10010981_47510</name>
</gene>
<dbReference type="Pfam" id="PF00588">
    <property type="entry name" value="SpoU_methylase"/>
    <property type="match status" value="1"/>
</dbReference>
<accession>A0ABQ1GYX8</accession>
<dbReference type="Gene3D" id="3.40.1280.10">
    <property type="match status" value="1"/>
</dbReference>
<dbReference type="HAMAP" id="MF_01887">
    <property type="entry name" value="23SrRNA_methyltr_B"/>
    <property type="match status" value="1"/>
</dbReference>
<dbReference type="Pfam" id="PF08032">
    <property type="entry name" value="SpoU_sub_bind"/>
    <property type="match status" value="1"/>
</dbReference>
<dbReference type="PANTHER" id="PTHR46429">
    <property type="entry name" value="23S RRNA (GUANOSINE-2'-O-)-METHYLTRANSFERASE RLMB"/>
    <property type="match status" value="1"/>
</dbReference>
<evidence type="ECO:0000256" key="4">
    <source>
        <dbReference type="ARBA" id="ARBA00022679"/>
    </source>
</evidence>
<dbReference type="RefSeq" id="WP_188798528.1">
    <property type="nucleotide sequence ID" value="NZ_BMJA01000007.1"/>
</dbReference>
<dbReference type="InterPro" id="IPR029026">
    <property type="entry name" value="tRNA_m1G_MTases_N"/>
</dbReference>
<comment type="caution">
    <text evidence="8">The sequence shown here is derived from an EMBL/GenBank/DDBJ whole genome shotgun (WGS) entry which is preliminary data.</text>
</comment>
<protein>
    <recommendedName>
        <fullName evidence="6">23S rRNA (guanosine-2'-O-)-methyltransferase RlmB</fullName>
        <ecNumber evidence="6">2.1.1.185</ecNumber>
    </recommendedName>
    <alternativeName>
        <fullName evidence="6">23S rRNA (guanosine2251 2'-O)-methyltransferase</fullName>
    </alternativeName>
    <alternativeName>
        <fullName evidence="6">23S rRNA Gm2251 2'-O-methyltransferase</fullName>
    </alternativeName>
</protein>
<keyword evidence="1 6" id="KW-0963">Cytoplasm</keyword>
<dbReference type="InterPro" id="IPR001537">
    <property type="entry name" value="SpoU_MeTrfase"/>
</dbReference>
<dbReference type="InterPro" id="IPR004441">
    <property type="entry name" value="rRNA_MeTrfase_TrmH"/>
</dbReference>
<comment type="catalytic activity">
    <reaction evidence="6">
        <text>guanosine(2251) in 23S rRNA + S-adenosyl-L-methionine = 2'-O-methylguanosine(2251) in 23S rRNA + S-adenosyl-L-homocysteine + H(+)</text>
        <dbReference type="Rhea" id="RHEA:24140"/>
        <dbReference type="Rhea" id="RHEA-COMP:10239"/>
        <dbReference type="Rhea" id="RHEA-COMP:10241"/>
        <dbReference type="ChEBI" id="CHEBI:15378"/>
        <dbReference type="ChEBI" id="CHEBI:57856"/>
        <dbReference type="ChEBI" id="CHEBI:59789"/>
        <dbReference type="ChEBI" id="CHEBI:74269"/>
        <dbReference type="ChEBI" id="CHEBI:74445"/>
        <dbReference type="EC" id="2.1.1.185"/>
    </reaction>
</comment>
<feature type="binding site" evidence="6">
    <location>
        <position position="201"/>
    </location>
    <ligand>
        <name>S-adenosyl-L-methionine</name>
        <dbReference type="ChEBI" id="CHEBI:59789"/>
    </ligand>
</feature>
<name>A0ABQ1GYX8_9GAMM</name>
<dbReference type="SMART" id="SM00967">
    <property type="entry name" value="SpoU_sub_bind"/>
    <property type="match status" value="1"/>
</dbReference>
<dbReference type="EC" id="2.1.1.185" evidence="6"/>
<evidence type="ECO:0000313" key="9">
    <source>
        <dbReference type="Proteomes" id="UP000620046"/>
    </source>
</evidence>
<sequence>MKADSGSWIVGINPVEGALNNDAERVREVLVENGQRNPRVHELAEKAKALKIPVHHRPREQLDRVAGEARHQGVVALYQAPALAGEQDLPELIEAAGSNALVLVLDGVTDPHNLGACLRSAAAANVTAVIVPKDRAVGITPVVRRASAGGADRVPLVAATNLARALRVLKDAGVWITGLAGDTDQSIYDIDLKGPVALVLGSEGEGMRRLTRETCDFTAKIPMPGTMESLNVSVATGIVLFEALRQRSVR</sequence>
<keyword evidence="4 6" id="KW-0808">Transferase</keyword>
<dbReference type="Proteomes" id="UP000620046">
    <property type="component" value="Unassembled WGS sequence"/>
</dbReference>
<proteinExistence type="inferred from homology"/>
<dbReference type="EMBL" id="BMJA01000007">
    <property type="protein sequence ID" value="GGA52533.1"/>
    <property type="molecule type" value="Genomic_DNA"/>
</dbReference>
<dbReference type="CDD" id="cd18103">
    <property type="entry name" value="SpoU-like_RlmB"/>
    <property type="match status" value="1"/>
</dbReference>
<dbReference type="Gene3D" id="3.30.1330.30">
    <property type="match status" value="1"/>
</dbReference>
<keyword evidence="9" id="KW-1185">Reference proteome</keyword>
<feature type="binding site" evidence="6">
    <location>
        <position position="221"/>
    </location>
    <ligand>
        <name>S-adenosyl-L-methionine</name>
        <dbReference type="ChEBI" id="CHEBI:59789"/>
    </ligand>
</feature>
<feature type="binding site" evidence="6">
    <location>
        <position position="230"/>
    </location>
    <ligand>
        <name>S-adenosyl-L-methionine</name>
        <dbReference type="ChEBI" id="CHEBI:59789"/>
    </ligand>
</feature>
<dbReference type="InterPro" id="IPR013123">
    <property type="entry name" value="SpoU_subst-bd"/>
</dbReference>
<dbReference type="SUPFAM" id="SSF55315">
    <property type="entry name" value="L30e-like"/>
    <property type="match status" value="1"/>
</dbReference>
<dbReference type="InterPro" id="IPR024915">
    <property type="entry name" value="23S_rRNA_MeTrfase_RlmB"/>
</dbReference>
<evidence type="ECO:0000256" key="5">
    <source>
        <dbReference type="ARBA" id="ARBA00022691"/>
    </source>
</evidence>
<reference evidence="9" key="1">
    <citation type="journal article" date="2019" name="Int. J. Syst. Evol. Microbiol.">
        <title>The Global Catalogue of Microorganisms (GCM) 10K type strain sequencing project: providing services to taxonomists for standard genome sequencing and annotation.</title>
        <authorList>
            <consortium name="The Broad Institute Genomics Platform"/>
            <consortium name="The Broad Institute Genome Sequencing Center for Infectious Disease"/>
            <person name="Wu L."/>
            <person name="Ma J."/>
        </authorList>
    </citation>
    <scope>NUCLEOTIDE SEQUENCE [LARGE SCALE GENOMIC DNA]</scope>
    <source>
        <strain evidence="9">CGMCC 1.15439</strain>
    </source>
</reference>
<organism evidence="8 9">
    <name type="scientific">Dyella nitratireducens</name>
    <dbReference type="NCBI Taxonomy" id="1849580"/>
    <lineage>
        <taxon>Bacteria</taxon>
        <taxon>Pseudomonadati</taxon>
        <taxon>Pseudomonadota</taxon>
        <taxon>Gammaproteobacteria</taxon>
        <taxon>Lysobacterales</taxon>
        <taxon>Rhodanobacteraceae</taxon>
        <taxon>Dyella</taxon>
    </lineage>
</organism>
<keyword evidence="3 6" id="KW-0489">Methyltransferase</keyword>
<dbReference type="InterPro" id="IPR029028">
    <property type="entry name" value="Alpha/beta_knot_MTases"/>
</dbReference>
<comment type="subcellular location">
    <subcellularLocation>
        <location evidence="6">Cytoplasm</location>
    </subcellularLocation>
</comment>
<evidence type="ECO:0000256" key="1">
    <source>
        <dbReference type="ARBA" id="ARBA00022490"/>
    </source>
</evidence>
<dbReference type="PANTHER" id="PTHR46429:SF1">
    <property type="entry name" value="23S RRNA (GUANOSINE-2'-O-)-METHYLTRANSFERASE RLMB"/>
    <property type="match status" value="1"/>
</dbReference>
<evidence type="ECO:0000313" key="8">
    <source>
        <dbReference type="EMBL" id="GGA52533.1"/>
    </source>
</evidence>
<dbReference type="InterPro" id="IPR029064">
    <property type="entry name" value="Ribosomal_eL30-like_sf"/>
</dbReference>
<evidence type="ECO:0000256" key="6">
    <source>
        <dbReference type="HAMAP-Rule" id="MF_01887"/>
    </source>
</evidence>
<keyword evidence="2 6" id="KW-0698">rRNA processing</keyword>
<comment type="similarity">
    <text evidence="6">Belongs to the class IV-like SAM-binding methyltransferase superfamily. RNA methyltransferase TrmH family. RlmB subfamily.</text>
</comment>
<dbReference type="SUPFAM" id="SSF75217">
    <property type="entry name" value="alpha/beta knot"/>
    <property type="match status" value="1"/>
</dbReference>
<evidence type="ECO:0000256" key="3">
    <source>
        <dbReference type="ARBA" id="ARBA00022603"/>
    </source>
</evidence>
<dbReference type="NCBIfam" id="TIGR00186">
    <property type="entry name" value="rRNA_methyl_3"/>
    <property type="match status" value="1"/>
</dbReference>
<keyword evidence="5 6" id="KW-0949">S-adenosyl-L-methionine</keyword>
<evidence type="ECO:0000256" key="2">
    <source>
        <dbReference type="ARBA" id="ARBA00022552"/>
    </source>
</evidence>